<dbReference type="PANTHER" id="PTHR43478:SF1">
    <property type="entry name" value="NA+_H+ ANTIPORTER NHAC-LIKE C-TERMINAL DOMAIN-CONTAINING PROTEIN"/>
    <property type="match status" value="1"/>
</dbReference>
<feature type="transmembrane region" description="Helical" evidence="6">
    <location>
        <begin position="158"/>
        <end position="184"/>
    </location>
</feature>
<evidence type="ECO:0000313" key="8">
    <source>
        <dbReference type="EMBL" id="KYD30075.1"/>
    </source>
</evidence>
<comment type="caution">
    <text evidence="8">The sequence shown here is derived from an EMBL/GenBank/DDBJ whole genome shotgun (WGS) entry which is preliminary data.</text>
</comment>
<dbReference type="RefSeq" id="WP_235597705.1">
    <property type="nucleotide sequence ID" value="NZ_LQYV01000006.1"/>
</dbReference>
<dbReference type="EMBL" id="LQYV01000006">
    <property type="protein sequence ID" value="KYD30075.1"/>
    <property type="molecule type" value="Genomic_DNA"/>
</dbReference>
<name>A0A150N040_GEOSE</name>
<evidence type="ECO:0000256" key="3">
    <source>
        <dbReference type="ARBA" id="ARBA00022692"/>
    </source>
</evidence>
<gene>
    <name evidence="8" type="ORF">B4109_1458</name>
</gene>
<comment type="subcellular location">
    <subcellularLocation>
        <location evidence="1">Cell membrane</location>
        <topology evidence="1">Multi-pass membrane protein</topology>
    </subcellularLocation>
</comment>
<dbReference type="AlphaFoldDB" id="A0A150N040"/>
<sequence>LDTPERPKSLDKSTFLEGEEKTNELHGLGLRKELSLVTGEPLHLFVPLALLLGLTFAFFAYDGRRRGAHGWLEAFSQADATWAMLLALFVTLLLSMGFYVWRRQSLSELIYHFFAGGNELMAPIGMLVLVWAVSAVAGELGFTAYVTSTFGTWLPGTFVPAAVFLAGSFLAYFIGSSWGTWGIFMPLGVTLAHATGAPLEMTVGAVFASGTFGAFASPLGDTTITTAAIMDMDLMNYAKYKLRISLIGAGLSLAGYVLLPLWAG</sequence>
<dbReference type="GO" id="GO:0005886">
    <property type="term" value="C:plasma membrane"/>
    <property type="evidence" value="ECO:0007669"/>
    <property type="project" value="UniProtKB-SubCell"/>
</dbReference>
<feature type="transmembrane region" description="Helical" evidence="6">
    <location>
        <begin position="242"/>
        <end position="263"/>
    </location>
</feature>
<dbReference type="Proteomes" id="UP000075424">
    <property type="component" value="Unassembled WGS sequence"/>
</dbReference>
<evidence type="ECO:0000313" key="9">
    <source>
        <dbReference type="Proteomes" id="UP000075424"/>
    </source>
</evidence>
<keyword evidence="3 6" id="KW-0812">Transmembrane</keyword>
<dbReference type="PATRIC" id="fig|1422.18.peg.2908"/>
<feature type="non-terminal residue" evidence="8">
    <location>
        <position position="1"/>
    </location>
</feature>
<keyword evidence="2" id="KW-1003">Cell membrane</keyword>
<accession>A0A150N040</accession>
<evidence type="ECO:0000256" key="6">
    <source>
        <dbReference type="SAM" id="Phobius"/>
    </source>
</evidence>
<feature type="transmembrane region" description="Helical" evidence="6">
    <location>
        <begin position="204"/>
        <end position="230"/>
    </location>
</feature>
<evidence type="ECO:0000256" key="2">
    <source>
        <dbReference type="ARBA" id="ARBA00022475"/>
    </source>
</evidence>
<protein>
    <recommendedName>
        <fullName evidence="7">Na+/H+ antiporter NhaC-like C-terminal domain-containing protein</fullName>
    </recommendedName>
</protein>
<feature type="transmembrane region" description="Helical" evidence="6">
    <location>
        <begin position="82"/>
        <end position="101"/>
    </location>
</feature>
<dbReference type="PANTHER" id="PTHR43478">
    <property type="entry name" value="NA+/H+ ANTIPORTER-RELATED"/>
    <property type="match status" value="1"/>
</dbReference>
<reference evidence="8 9" key="1">
    <citation type="submission" date="2016-01" db="EMBL/GenBank/DDBJ databases">
        <title>Draft Genome Sequences of Seven Thermophilic Sporeformers Isolated from Foods.</title>
        <authorList>
            <person name="Berendsen E.M."/>
            <person name="Wells-Bennik M.H."/>
            <person name="Krawcyk A.O."/>
            <person name="De Jong A."/>
            <person name="Holsappel S."/>
            <person name="Eijlander R.T."/>
            <person name="Kuipers O.P."/>
        </authorList>
    </citation>
    <scope>NUCLEOTIDE SEQUENCE [LARGE SCALE GENOMIC DNA]</scope>
    <source>
        <strain evidence="8 9">B4109</strain>
    </source>
</reference>
<proteinExistence type="predicted"/>
<dbReference type="Pfam" id="PF03553">
    <property type="entry name" value="Na_H_antiporter"/>
    <property type="match status" value="1"/>
</dbReference>
<feature type="transmembrane region" description="Helical" evidence="6">
    <location>
        <begin position="121"/>
        <end position="146"/>
    </location>
</feature>
<feature type="domain" description="Na+/H+ antiporter NhaC-like C-terminal" evidence="7">
    <location>
        <begin position="39"/>
        <end position="237"/>
    </location>
</feature>
<evidence type="ECO:0000256" key="4">
    <source>
        <dbReference type="ARBA" id="ARBA00022989"/>
    </source>
</evidence>
<keyword evidence="5 6" id="KW-0472">Membrane</keyword>
<evidence type="ECO:0000259" key="7">
    <source>
        <dbReference type="Pfam" id="PF03553"/>
    </source>
</evidence>
<evidence type="ECO:0000256" key="5">
    <source>
        <dbReference type="ARBA" id="ARBA00023136"/>
    </source>
</evidence>
<dbReference type="InterPro" id="IPR018461">
    <property type="entry name" value="Na/H_Antiport_NhaC-like_C"/>
</dbReference>
<organism evidence="8 9">
    <name type="scientific">Geobacillus stearothermophilus</name>
    <name type="common">Bacillus stearothermophilus</name>
    <dbReference type="NCBI Taxonomy" id="1422"/>
    <lineage>
        <taxon>Bacteria</taxon>
        <taxon>Bacillati</taxon>
        <taxon>Bacillota</taxon>
        <taxon>Bacilli</taxon>
        <taxon>Bacillales</taxon>
        <taxon>Anoxybacillaceae</taxon>
        <taxon>Geobacillus</taxon>
    </lineage>
</organism>
<evidence type="ECO:0000256" key="1">
    <source>
        <dbReference type="ARBA" id="ARBA00004651"/>
    </source>
</evidence>
<keyword evidence="4 6" id="KW-1133">Transmembrane helix</keyword>
<feature type="transmembrane region" description="Helical" evidence="6">
    <location>
        <begin position="42"/>
        <end position="61"/>
    </location>
</feature>